<dbReference type="InterPro" id="IPR011050">
    <property type="entry name" value="Pectin_lyase_fold/virulence"/>
</dbReference>
<keyword evidence="1" id="KW-0812">Transmembrane</keyword>
<evidence type="ECO:0000259" key="2">
    <source>
        <dbReference type="Pfam" id="PF13229"/>
    </source>
</evidence>
<dbReference type="Pfam" id="PF18962">
    <property type="entry name" value="Por_Secre_tail"/>
    <property type="match status" value="1"/>
</dbReference>
<feature type="domain" description="Secretion system C-terminal sorting" evidence="3">
    <location>
        <begin position="1125"/>
        <end position="1197"/>
    </location>
</feature>
<organism evidence="4 5">
    <name type="scientific">Mariniphaga anaerophila</name>
    <dbReference type="NCBI Taxonomy" id="1484053"/>
    <lineage>
        <taxon>Bacteria</taxon>
        <taxon>Pseudomonadati</taxon>
        <taxon>Bacteroidota</taxon>
        <taxon>Bacteroidia</taxon>
        <taxon>Marinilabiliales</taxon>
        <taxon>Prolixibacteraceae</taxon>
        <taxon>Mariniphaga</taxon>
    </lineage>
</organism>
<feature type="domain" description="Right handed beta helix" evidence="2">
    <location>
        <begin position="273"/>
        <end position="441"/>
    </location>
</feature>
<dbReference type="InterPro" id="IPR039448">
    <property type="entry name" value="Beta_helix"/>
</dbReference>
<accession>A0A1M5BNP3</accession>
<dbReference type="NCBIfam" id="TIGR04183">
    <property type="entry name" value="Por_Secre_tail"/>
    <property type="match status" value="1"/>
</dbReference>
<dbReference type="SUPFAM" id="SSF51126">
    <property type="entry name" value="Pectin lyase-like"/>
    <property type="match status" value="2"/>
</dbReference>
<gene>
    <name evidence="4" type="ORF">SAMN05444274_105230</name>
</gene>
<dbReference type="STRING" id="1484053.SAMN05444274_105230"/>
<feature type="transmembrane region" description="Helical" evidence="1">
    <location>
        <begin position="21"/>
        <end position="44"/>
    </location>
</feature>
<dbReference type="PANTHER" id="PTHR36453:SF1">
    <property type="entry name" value="RIGHT HANDED BETA HELIX DOMAIN-CONTAINING PROTEIN"/>
    <property type="match status" value="1"/>
</dbReference>
<dbReference type="SMART" id="SM00710">
    <property type="entry name" value="PbH1"/>
    <property type="match status" value="10"/>
</dbReference>
<keyword evidence="1" id="KW-1133">Transmembrane helix</keyword>
<dbReference type="InterPro" id="IPR012334">
    <property type="entry name" value="Pectin_lyas_fold"/>
</dbReference>
<sequence length="1203" mass="131089">MVNVLSAGCNMSRTGALRIRSAKLLMIIVFLSLSISGYSTVYYVSSSTGSDENSGTSENSAWRSLEKVNSFTPKPGDQILFKRGDSWVGTITVNASGTSGSPIVYGAYGTGDKPKIYGSEVITGWTRHSGNIYKATVTGEITQLFVDDERVRVARYPDEGYLYIDKTISPTSFTYENLRYAIDYSGAKCHVRTRQWILSTKNVIESSSQTLVLDSEPTYGFSSGKAFFLNNKLEFLTREGEWYLDINSKTVYLWTPAGDSPVNHSVRGSKIDNGVYLESKDFLTIRDLSLEHSKKSALYANKSDYLVIENCSVKNPDLKGFDIKRGYYNVVRSNYVTGAMDDAISYSKTYLDSNNSGLVIEGNEVVNTGVFDAIGLTGIGSSNGIISRAENAIIRYNRIVNTGYTGIQFYGKNTQVEFNFIDNYCTTLNDGGGIYNWVGVSGTVPNSINSKGSVIRQNIVINGNGDGTGYLENHNNQSGVYAMYLDEASEGIYIEGNTIASSSGHALFLHETIDIEAVNNIIFDNPKGVRITHDDNFSRGNRITNNIVCNISTSTDWYLTKTLTPQLVVTNKPLSDFVLDNNVYIDRHRNSVFRRTDTFEFLTFEKWQAASKKDNNSAFISDGLVYGEAEELFFNDSKEEKKYFVNDATAKDIYGNSITTSFTLQPFASKIIVGTKLSSIQEFDSSSDNVPPTITSFVVPAESSSKNIVVNSFEAIDNIGVKGYLLTGTSAIPDVNDSGWTTVAPDSYTFSATGLVTLYAWAKDAAGNISNSVSKQVSISLSSGGGNGTFGNTEVYAQLSYNSNRRAQPVIFTESGTIESISVYHNGGSGNVLLGVYSDDNGSPGTLQGITSTTAVNSTEGWQTVRLLNPVSAASGATVWLSWVFEKSPGVRYSVGSPSRAHSLESWSSGMPDSFGYSSFADYKYSVYCTYSTEEAPSVTSNNAGNTEVYAQLSYNSNRRAQPVIFTESGTIENISVYHNGGSGNVLLGVYSDDNGSPGTLQGITSTTAVNSTEGWQTVRLLNPVSAASGATVWLSWVFEKSPGVRYSVGSPSRAHSLESWSSGMPDSFGYSSFADYKYSVYCTYVSIANVLKEATIPESEKGENAFLEIIENSGSASEFDDFDLYPNPARSFVNVRLKYIPEIKSRILLVDASGKILSNYMVSSGSVKLDVAQLSSGLYFVKVVNAEMSITKKLIILNDNPF</sequence>
<dbReference type="EMBL" id="FQUM01000005">
    <property type="protein sequence ID" value="SHF44101.1"/>
    <property type="molecule type" value="Genomic_DNA"/>
</dbReference>
<reference evidence="4 5" key="1">
    <citation type="submission" date="2016-11" db="EMBL/GenBank/DDBJ databases">
        <authorList>
            <person name="Jaros S."/>
            <person name="Januszkiewicz K."/>
            <person name="Wedrychowicz H."/>
        </authorList>
    </citation>
    <scope>NUCLEOTIDE SEQUENCE [LARGE SCALE GENOMIC DNA]</scope>
    <source>
        <strain evidence="4 5">DSM 26910</strain>
    </source>
</reference>
<dbReference type="AlphaFoldDB" id="A0A1M5BNP3"/>
<proteinExistence type="predicted"/>
<dbReference type="InterPro" id="IPR026444">
    <property type="entry name" value="Secre_tail"/>
</dbReference>
<name>A0A1M5BNP3_9BACT</name>
<evidence type="ECO:0000313" key="5">
    <source>
        <dbReference type="Proteomes" id="UP000184164"/>
    </source>
</evidence>
<dbReference type="Gene3D" id="2.160.20.10">
    <property type="entry name" value="Single-stranded right-handed beta-helix, Pectin lyase-like"/>
    <property type="match status" value="2"/>
</dbReference>
<dbReference type="PANTHER" id="PTHR36453">
    <property type="entry name" value="SECRETED PROTEIN-RELATED"/>
    <property type="match status" value="1"/>
</dbReference>
<dbReference type="OrthoDB" id="3333873at2"/>
<keyword evidence="5" id="KW-1185">Reference proteome</keyword>
<protein>
    <submittedName>
        <fullName evidence="4">Por secretion system C-terminal sorting domain-containing protein</fullName>
    </submittedName>
</protein>
<evidence type="ECO:0000259" key="3">
    <source>
        <dbReference type="Pfam" id="PF18962"/>
    </source>
</evidence>
<keyword evidence="1" id="KW-0472">Membrane</keyword>
<dbReference type="Proteomes" id="UP000184164">
    <property type="component" value="Unassembled WGS sequence"/>
</dbReference>
<dbReference type="InterPro" id="IPR006626">
    <property type="entry name" value="PbH1"/>
</dbReference>
<dbReference type="Pfam" id="PF13229">
    <property type="entry name" value="Beta_helix"/>
    <property type="match status" value="1"/>
</dbReference>
<evidence type="ECO:0000256" key="1">
    <source>
        <dbReference type="SAM" id="Phobius"/>
    </source>
</evidence>
<evidence type="ECO:0000313" key="4">
    <source>
        <dbReference type="EMBL" id="SHF44101.1"/>
    </source>
</evidence>